<organism evidence="1 4">
    <name type="scientific">Perkinsus olseni</name>
    <name type="common">Perkinsus atlanticus</name>
    <dbReference type="NCBI Taxonomy" id="32597"/>
    <lineage>
        <taxon>Eukaryota</taxon>
        <taxon>Sar</taxon>
        <taxon>Alveolata</taxon>
        <taxon>Perkinsozoa</taxon>
        <taxon>Perkinsea</taxon>
        <taxon>Perkinsida</taxon>
        <taxon>Perkinsidae</taxon>
        <taxon>Perkinsus</taxon>
    </lineage>
</organism>
<reference evidence="3 4" key="1">
    <citation type="submission" date="2020-04" db="EMBL/GenBank/DDBJ databases">
        <title>Perkinsus olseni comparative genomics.</title>
        <authorList>
            <person name="Bogema D.R."/>
        </authorList>
    </citation>
    <scope>NUCLEOTIDE SEQUENCE [LARGE SCALE GENOMIC DNA]</scope>
    <source>
        <strain evidence="1">ATCC PRA-205</strain>
        <strain evidence="2 3">ATCC PRA-207</strain>
    </source>
</reference>
<sequence length="208" mass="21626">MAGATWINEASSIALTKCLGYPPTLKLFLQSSYWMSSCTTDRPYRVLLPFHHREGVFHLSGPGGATKGVDEPVEEVLLLRGTNSEPTEASTPGCIICCGRYCGTTGMCPQCEGAVAGLESSVGSECSASSGGVCSLCMGPGTPGTSICGACENAAMEATEQTDGTQLARRINFEGLVESDATSKIGSIPPPPPTPSRTAIVFTLRPMP</sequence>
<evidence type="ECO:0000313" key="1">
    <source>
        <dbReference type="EMBL" id="KAF4700376.1"/>
    </source>
</evidence>
<accession>A0A7J6PXL4</accession>
<proteinExistence type="predicted"/>
<name>A0A7J6PXL4_PEROL</name>
<evidence type="ECO:0000313" key="4">
    <source>
        <dbReference type="Proteomes" id="UP000574390"/>
    </source>
</evidence>
<gene>
    <name evidence="1" type="ORF">FOZ62_003444</name>
    <name evidence="2" type="ORF">FOZ63_003839</name>
</gene>
<dbReference type="EMBL" id="JABANM010033992">
    <property type="protein sequence ID" value="KAF4700376.1"/>
    <property type="molecule type" value="Genomic_DNA"/>
</dbReference>
<comment type="caution">
    <text evidence="1">The sequence shown here is derived from an EMBL/GenBank/DDBJ whole genome shotgun (WGS) entry which is preliminary data.</text>
</comment>
<dbReference type="Proteomes" id="UP000553632">
    <property type="component" value="Unassembled WGS sequence"/>
</dbReference>
<evidence type="ECO:0000313" key="3">
    <source>
        <dbReference type="Proteomes" id="UP000553632"/>
    </source>
</evidence>
<dbReference type="Proteomes" id="UP000574390">
    <property type="component" value="Unassembled WGS sequence"/>
</dbReference>
<keyword evidence="3" id="KW-1185">Reference proteome</keyword>
<protein>
    <submittedName>
        <fullName evidence="1">Uncharacterized protein</fullName>
    </submittedName>
</protein>
<dbReference type="EMBL" id="JABANO010028031">
    <property type="protein sequence ID" value="KAF4715866.1"/>
    <property type="molecule type" value="Genomic_DNA"/>
</dbReference>
<dbReference type="AlphaFoldDB" id="A0A7J6PXL4"/>
<evidence type="ECO:0000313" key="2">
    <source>
        <dbReference type="EMBL" id="KAF4715866.1"/>
    </source>
</evidence>